<evidence type="ECO:0000256" key="3">
    <source>
        <dbReference type="ARBA" id="ARBA00022692"/>
    </source>
</evidence>
<evidence type="ECO:0000313" key="8">
    <source>
        <dbReference type="EMBL" id="TWP26652.1"/>
    </source>
</evidence>
<feature type="transmembrane region" description="Helical" evidence="6">
    <location>
        <begin position="95"/>
        <end position="112"/>
    </location>
</feature>
<sequence length="288" mass="33033">MIEIIISVVFNVAVSIILKIYSTKNNSKNLLFQIITYNYLFSAILCYFIFKPDVFTINFTKIPWGIYILMSMLMPSLFLLIGQSIKYIGIAKTDIAQRISLLLTIIASFVFFNESFHLNKVFGLCIGFISIFFIFYEKINRNKTKPSMLNKWYLPLLIFLGMGMVSILYKIIAIQNSNISFITSTFIIFIGSFIFSVILIIYRKQKFNLSAIFWGLGVGIFNFGNVLFYLRAHQTLRDNPSIVFATMNLGVIVFGSIVGIIFFKEKMSKLNYWGLLLALISIVLISKI</sequence>
<reference evidence="8 9" key="1">
    <citation type="submission" date="2019-02" db="EMBL/GenBank/DDBJ databases">
        <title>Apibacter muscae sp. nov.: a novel member of the house fly microbiota.</title>
        <authorList>
            <person name="Park R."/>
        </authorList>
    </citation>
    <scope>NUCLEOTIDE SEQUENCE [LARGE SCALE GENOMIC DNA]</scope>
    <source>
        <strain evidence="8 9">AL1</strain>
    </source>
</reference>
<evidence type="ECO:0000256" key="6">
    <source>
        <dbReference type="SAM" id="Phobius"/>
    </source>
</evidence>
<dbReference type="InterPro" id="IPR037185">
    <property type="entry name" value="EmrE-like"/>
</dbReference>
<dbReference type="Proteomes" id="UP000319499">
    <property type="component" value="Unassembled WGS sequence"/>
</dbReference>
<keyword evidence="5 6" id="KW-0472">Membrane</keyword>
<dbReference type="PANTHER" id="PTHR32322:SF18">
    <property type="entry name" value="S-ADENOSYLMETHIONINE_S-ADENOSYLHOMOCYSTEINE TRANSPORTER"/>
    <property type="match status" value="1"/>
</dbReference>
<gene>
    <name evidence="8" type="ORF">ETU09_08800</name>
</gene>
<feature type="transmembrane region" description="Helical" evidence="6">
    <location>
        <begin position="179"/>
        <end position="202"/>
    </location>
</feature>
<evidence type="ECO:0000259" key="7">
    <source>
        <dbReference type="Pfam" id="PF00892"/>
    </source>
</evidence>
<name>A0A563D983_9FLAO</name>
<dbReference type="Pfam" id="PF00892">
    <property type="entry name" value="EamA"/>
    <property type="match status" value="2"/>
</dbReference>
<keyword evidence="4 6" id="KW-1133">Transmembrane helix</keyword>
<feature type="transmembrane region" description="Helical" evidence="6">
    <location>
        <begin position="270"/>
        <end position="286"/>
    </location>
</feature>
<organism evidence="8 9">
    <name type="scientific">Apibacter muscae</name>
    <dbReference type="NCBI Taxonomy" id="2509004"/>
    <lineage>
        <taxon>Bacteria</taxon>
        <taxon>Pseudomonadati</taxon>
        <taxon>Bacteroidota</taxon>
        <taxon>Flavobacteriia</taxon>
        <taxon>Flavobacteriales</taxon>
        <taxon>Weeksellaceae</taxon>
        <taxon>Apibacter</taxon>
    </lineage>
</organism>
<keyword evidence="9" id="KW-1185">Reference proteome</keyword>
<feature type="domain" description="EamA" evidence="7">
    <location>
        <begin position="156"/>
        <end position="286"/>
    </location>
</feature>
<feature type="transmembrane region" description="Helical" evidence="6">
    <location>
        <begin position="30"/>
        <end position="50"/>
    </location>
</feature>
<dbReference type="OrthoDB" id="1524053at2"/>
<feature type="transmembrane region" description="Helical" evidence="6">
    <location>
        <begin position="242"/>
        <end position="263"/>
    </location>
</feature>
<keyword evidence="3 6" id="KW-0812">Transmembrane</keyword>
<dbReference type="PANTHER" id="PTHR32322">
    <property type="entry name" value="INNER MEMBRANE TRANSPORTER"/>
    <property type="match status" value="1"/>
</dbReference>
<proteinExistence type="predicted"/>
<comment type="subcellular location">
    <subcellularLocation>
        <location evidence="1">Cell membrane</location>
        <topology evidence="1">Multi-pass membrane protein</topology>
    </subcellularLocation>
</comment>
<evidence type="ECO:0000256" key="1">
    <source>
        <dbReference type="ARBA" id="ARBA00004651"/>
    </source>
</evidence>
<dbReference type="InterPro" id="IPR050638">
    <property type="entry name" value="AA-Vitamin_Transporters"/>
</dbReference>
<feature type="transmembrane region" description="Helical" evidence="6">
    <location>
        <begin position="118"/>
        <end position="136"/>
    </location>
</feature>
<keyword evidence="2" id="KW-1003">Cell membrane</keyword>
<feature type="transmembrane region" description="Helical" evidence="6">
    <location>
        <begin position="62"/>
        <end position="83"/>
    </location>
</feature>
<dbReference type="Gene3D" id="1.10.3730.20">
    <property type="match status" value="1"/>
</dbReference>
<protein>
    <submittedName>
        <fullName evidence="8">EamA/RhaT family transporter</fullName>
    </submittedName>
</protein>
<feature type="transmembrane region" description="Helical" evidence="6">
    <location>
        <begin position="6"/>
        <end position="23"/>
    </location>
</feature>
<feature type="transmembrane region" description="Helical" evidence="6">
    <location>
        <begin position="152"/>
        <end position="173"/>
    </location>
</feature>
<evidence type="ECO:0000256" key="5">
    <source>
        <dbReference type="ARBA" id="ARBA00023136"/>
    </source>
</evidence>
<evidence type="ECO:0000256" key="4">
    <source>
        <dbReference type="ARBA" id="ARBA00022989"/>
    </source>
</evidence>
<dbReference type="EMBL" id="SELH01000025">
    <property type="protein sequence ID" value="TWP26652.1"/>
    <property type="molecule type" value="Genomic_DNA"/>
</dbReference>
<dbReference type="RefSeq" id="WP_146263071.1">
    <property type="nucleotide sequence ID" value="NZ_SELG01000041.1"/>
</dbReference>
<feature type="transmembrane region" description="Helical" evidence="6">
    <location>
        <begin position="209"/>
        <end position="230"/>
    </location>
</feature>
<evidence type="ECO:0000256" key="2">
    <source>
        <dbReference type="ARBA" id="ARBA00022475"/>
    </source>
</evidence>
<evidence type="ECO:0000313" key="9">
    <source>
        <dbReference type="Proteomes" id="UP000319499"/>
    </source>
</evidence>
<dbReference type="GO" id="GO:0005886">
    <property type="term" value="C:plasma membrane"/>
    <property type="evidence" value="ECO:0007669"/>
    <property type="project" value="UniProtKB-SubCell"/>
</dbReference>
<dbReference type="SUPFAM" id="SSF103481">
    <property type="entry name" value="Multidrug resistance efflux transporter EmrE"/>
    <property type="match status" value="2"/>
</dbReference>
<dbReference type="InterPro" id="IPR000620">
    <property type="entry name" value="EamA_dom"/>
</dbReference>
<feature type="domain" description="EamA" evidence="7">
    <location>
        <begin position="4"/>
        <end position="135"/>
    </location>
</feature>
<accession>A0A563D983</accession>
<dbReference type="AlphaFoldDB" id="A0A563D983"/>
<comment type="caution">
    <text evidence="8">The sequence shown here is derived from an EMBL/GenBank/DDBJ whole genome shotgun (WGS) entry which is preliminary data.</text>
</comment>